<gene>
    <name evidence="1" type="ORF">N7460_013113</name>
</gene>
<reference evidence="1" key="1">
    <citation type="journal article" date="2023" name="IMA Fungus">
        <title>Comparative genomic study of the Penicillium genus elucidates a diverse pangenome and 15 lateral gene transfer events.</title>
        <authorList>
            <person name="Petersen C."/>
            <person name="Sorensen T."/>
            <person name="Nielsen M.R."/>
            <person name="Sondergaard T.E."/>
            <person name="Sorensen J.L."/>
            <person name="Fitzpatrick D.A."/>
            <person name="Frisvad J.C."/>
            <person name="Nielsen K.L."/>
        </authorList>
    </citation>
    <scope>NUCLEOTIDE SEQUENCE</scope>
    <source>
        <strain evidence="1">IBT 15450</strain>
    </source>
</reference>
<keyword evidence="2" id="KW-1185">Reference proteome</keyword>
<reference evidence="1" key="2">
    <citation type="submission" date="2023-01" db="EMBL/GenBank/DDBJ databases">
        <authorList>
            <person name="Petersen C."/>
        </authorList>
    </citation>
    <scope>NUCLEOTIDE SEQUENCE</scope>
    <source>
        <strain evidence="1">IBT 15450</strain>
    </source>
</reference>
<evidence type="ECO:0000313" key="1">
    <source>
        <dbReference type="EMBL" id="KAJ6022718.1"/>
    </source>
</evidence>
<dbReference type="EMBL" id="JAQJZL010000016">
    <property type="protein sequence ID" value="KAJ6022718.1"/>
    <property type="molecule type" value="Genomic_DNA"/>
</dbReference>
<evidence type="ECO:0000313" key="2">
    <source>
        <dbReference type="Proteomes" id="UP001219568"/>
    </source>
</evidence>
<comment type="caution">
    <text evidence="1">The sequence shown here is derived from an EMBL/GenBank/DDBJ whole genome shotgun (WGS) entry which is preliminary data.</text>
</comment>
<dbReference type="Proteomes" id="UP001219568">
    <property type="component" value="Unassembled WGS sequence"/>
</dbReference>
<organism evidence="1 2">
    <name type="scientific">Penicillium canescens</name>
    <dbReference type="NCBI Taxonomy" id="5083"/>
    <lineage>
        <taxon>Eukaryota</taxon>
        <taxon>Fungi</taxon>
        <taxon>Dikarya</taxon>
        <taxon>Ascomycota</taxon>
        <taxon>Pezizomycotina</taxon>
        <taxon>Eurotiomycetes</taxon>
        <taxon>Eurotiomycetidae</taxon>
        <taxon>Eurotiales</taxon>
        <taxon>Aspergillaceae</taxon>
        <taxon>Penicillium</taxon>
    </lineage>
</organism>
<dbReference type="AlphaFoldDB" id="A0AAD6N1V0"/>
<sequence length="195" mass="23343">MVYDFEEHKEEKSPFEDILTRDTMEMDGNIHWNGASGDTASEIAQNRANLMCDEIRKPARKIQTISDAEWDKWVEEARKRRVLREKAVQDEQVLKYLREKRIKFQMKRAEMYENQLARDAERDNRHRQWYEAFFNQFHDMDDLDEFPAGTWKAGTPEVGLLHRLRKLQDRTMKDATDYFHGVVTRKDPKTGNQVF</sequence>
<name>A0AAD6N1V0_PENCN</name>
<protein>
    <submittedName>
        <fullName evidence="1">Uncharacterized protein</fullName>
    </submittedName>
</protein>
<accession>A0AAD6N1V0</accession>
<proteinExistence type="predicted"/>